<keyword evidence="7" id="KW-0812">Transmembrane</keyword>
<dbReference type="InterPro" id="IPR051981">
    <property type="entry name" value="Glycosyltransf_32"/>
</dbReference>
<dbReference type="EMBL" id="DYDO01000004">
    <property type="protein sequence ID" value="DBA25834.1"/>
    <property type="molecule type" value="Genomic_DNA"/>
</dbReference>
<evidence type="ECO:0000256" key="6">
    <source>
        <dbReference type="ARBA" id="ARBA00023136"/>
    </source>
</evidence>
<evidence type="ECO:0000313" key="10">
    <source>
        <dbReference type="Proteomes" id="UP001181693"/>
    </source>
</evidence>
<gene>
    <name evidence="9" type="ORF">GDO54_010178</name>
</gene>
<evidence type="ECO:0000256" key="5">
    <source>
        <dbReference type="ARBA" id="ARBA00023034"/>
    </source>
</evidence>
<dbReference type="PANTHER" id="PTHR12042">
    <property type="entry name" value="LACTOSYLCERAMIDE 4-ALPHA-GALACTOSYLTRANSFERASE ALPHA- 1,4-GALACTOSYLTRANSFERASE"/>
    <property type="match status" value="1"/>
</dbReference>
<sequence>MIKALRIFLLMLFITAAGFLYKVMYNGYNVSYFSYIFIQGLSVNPSDGTIAKDQANSNKVTAEDILSGGNSIIFLETGDRIQLPSLVLCAIESAARVYPNRSVVFLIKSLNHTNSEDQEKRFIDHYPTLSSLNNVYIFPLVMEDILNKTPLFDWYKKINTTLESHWIHVSSDGCRLALIWKYGGIYMDTDIISMRPIPHLNFLAGESNLYSSNGVFGFASQHTFTWTGMENFVKNYNGNAWGNQGPHLFTRVLKMICTLPNFNNTEDIMCGNITFLNPQRFYPIPYPAWRRYYEVWTKLPTFNQSYALHLWNYMNRDRKTMEPGSNTLVEHLYQQYCPSTYVALQKNGSIYI</sequence>
<dbReference type="GO" id="GO:0000139">
    <property type="term" value="C:Golgi membrane"/>
    <property type="evidence" value="ECO:0007669"/>
    <property type="project" value="UniProtKB-SubCell"/>
</dbReference>
<dbReference type="GO" id="GO:0008375">
    <property type="term" value="F:acetylglucosaminyltransferase activity"/>
    <property type="evidence" value="ECO:0007669"/>
    <property type="project" value="TreeGrafter"/>
</dbReference>
<dbReference type="SUPFAM" id="SSF53448">
    <property type="entry name" value="Nucleotide-diphospho-sugar transferases"/>
    <property type="match status" value="1"/>
</dbReference>
<keyword evidence="3" id="KW-0328">Glycosyltransferase</keyword>
<dbReference type="AlphaFoldDB" id="A0AAV3AF04"/>
<evidence type="ECO:0000256" key="1">
    <source>
        <dbReference type="ARBA" id="ARBA00004323"/>
    </source>
</evidence>
<dbReference type="PANTHER" id="PTHR12042:SF16">
    <property type="entry name" value="ALPHA-1,4-N-ACETYLGLUCOSAMINYLTRANSFERASE"/>
    <property type="match status" value="1"/>
</dbReference>
<comment type="subcellular location">
    <subcellularLocation>
        <location evidence="1">Golgi apparatus membrane</location>
        <topology evidence="1">Single-pass type II membrane protein</topology>
    </subcellularLocation>
</comment>
<proteinExistence type="inferred from homology"/>
<feature type="domain" description="Alpha 1,4-glycosyltransferase" evidence="8">
    <location>
        <begin position="218"/>
        <end position="342"/>
    </location>
</feature>
<comment type="caution">
    <text evidence="9">The sequence shown here is derived from an EMBL/GenBank/DDBJ whole genome shotgun (WGS) entry which is preliminary data.</text>
</comment>
<dbReference type="InterPro" id="IPR007577">
    <property type="entry name" value="GlycoTrfase_DXD_sugar-bd_CS"/>
</dbReference>
<accession>A0AAV3AF04</accession>
<dbReference type="Pfam" id="PF04488">
    <property type="entry name" value="Gly_transf_sug"/>
    <property type="match status" value="1"/>
</dbReference>
<dbReference type="InterPro" id="IPR029044">
    <property type="entry name" value="Nucleotide-diphossugar_trans"/>
</dbReference>
<keyword evidence="7" id="KW-1133">Transmembrane helix</keyword>
<evidence type="ECO:0000256" key="7">
    <source>
        <dbReference type="SAM" id="Phobius"/>
    </source>
</evidence>
<keyword evidence="6 7" id="KW-0472">Membrane</keyword>
<reference evidence="9" key="1">
    <citation type="thesis" date="2020" institute="ProQuest LLC" country="789 East Eisenhower Parkway, Ann Arbor, MI, USA">
        <title>Comparative Genomics and Chromosome Evolution.</title>
        <authorList>
            <person name="Mudd A.B."/>
        </authorList>
    </citation>
    <scope>NUCLEOTIDE SEQUENCE</scope>
    <source>
        <strain evidence="9">1538</strain>
        <tissue evidence="9">Blood</tissue>
    </source>
</reference>
<dbReference type="InterPro" id="IPR007652">
    <property type="entry name" value="A1-4-GlycosylTfrase_dom"/>
</dbReference>
<evidence type="ECO:0000313" key="9">
    <source>
        <dbReference type="EMBL" id="DBA25834.1"/>
    </source>
</evidence>
<protein>
    <recommendedName>
        <fullName evidence="8">Alpha 1,4-glycosyltransferase domain-containing protein</fullName>
    </recommendedName>
</protein>
<dbReference type="Proteomes" id="UP001181693">
    <property type="component" value="Unassembled WGS sequence"/>
</dbReference>
<evidence type="ECO:0000259" key="8">
    <source>
        <dbReference type="Pfam" id="PF04572"/>
    </source>
</evidence>
<evidence type="ECO:0000256" key="3">
    <source>
        <dbReference type="ARBA" id="ARBA00022676"/>
    </source>
</evidence>
<comment type="similarity">
    <text evidence="2">Belongs to the glycosyltransferase 32 family.</text>
</comment>
<dbReference type="Gene3D" id="3.90.550.20">
    <property type="match status" value="1"/>
</dbReference>
<keyword evidence="4" id="KW-0808">Transferase</keyword>
<organism evidence="9 10">
    <name type="scientific">Pyxicephalus adspersus</name>
    <name type="common">African bullfrog</name>
    <dbReference type="NCBI Taxonomy" id="30357"/>
    <lineage>
        <taxon>Eukaryota</taxon>
        <taxon>Metazoa</taxon>
        <taxon>Chordata</taxon>
        <taxon>Craniata</taxon>
        <taxon>Vertebrata</taxon>
        <taxon>Euteleostomi</taxon>
        <taxon>Amphibia</taxon>
        <taxon>Batrachia</taxon>
        <taxon>Anura</taxon>
        <taxon>Neobatrachia</taxon>
        <taxon>Ranoidea</taxon>
        <taxon>Pyxicephalidae</taxon>
        <taxon>Pyxicephalinae</taxon>
        <taxon>Pyxicephalus</taxon>
    </lineage>
</organism>
<feature type="transmembrane region" description="Helical" evidence="7">
    <location>
        <begin position="7"/>
        <end position="25"/>
    </location>
</feature>
<evidence type="ECO:0000256" key="2">
    <source>
        <dbReference type="ARBA" id="ARBA00009003"/>
    </source>
</evidence>
<keyword evidence="5" id="KW-0333">Golgi apparatus</keyword>
<dbReference type="GO" id="GO:0006493">
    <property type="term" value="P:protein O-linked glycosylation"/>
    <property type="evidence" value="ECO:0007669"/>
    <property type="project" value="TreeGrafter"/>
</dbReference>
<keyword evidence="10" id="KW-1185">Reference proteome</keyword>
<dbReference type="Pfam" id="PF04572">
    <property type="entry name" value="Gb3_synth"/>
    <property type="match status" value="1"/>
</dbReference>
<name>A0AAV3AF04_PYXAD</name>
<evidence type="ECO:0000256" key="4">
    <source>
        <dbReference type="ARBA" id="ARBA00022679"/>
    </source>
</evidence>